<dbReference type="AlphaFoldDB" id="A0A9D4KB96"/>
<sequence length="80" mass="9538">MVNHGIWYWLTMVNHGHDDHGQRLWCHLTKPGLPWSYDHGQPWFSHGIPWSYGLHFVWEVLGQNDRKNDRQAKNNIPPLL</sequence>
<reference evidence="1" key="1">
    <citation type="journal article" date="2019" name="bioRxiv">
        <title>The Genome of the Zebra Mussel, Dreissena polymorpha: A Resource for Invasive Species Research.</title>
        <authorList>
            <person name="McCartney M.A."/>
            <person name="Auch B."/>
            <person name="Kono T."/>
            <person name="Mallez S."/>
            <person name="Zhang Y."/>
            <person name="Obille A."/>
            <person name="Becker A."/>
            <person name="Abrahante J.E."/>
            <person name="Garbe J."/>
            <person name="Badalamenti J.P."/>
            <person name="Herman A."/>
            <person name="Mangelson H."/>
            <person name="Liachko I."/>
            <person name="Sullivan S."/>
            <person name="Sone E.D."/>
            <person name="Koren S."/>
            <person name="Silverstein K.A.T."/>
            <person name="Beckman K.B."/>
            <person name="Gohl D.M."/>
        </authorList>
    </citation>
    <scope>NUCLEOTIDE SEQUENCE</scope>
    <source>
        <strain evidence="1">Duluth1</strain>
        <tissue evidence="1">Whole animal</tissue>
    </source>
</reference>
<gene>
    <name evidence="1" type="ORF">DPMN_109704</name>
</gene>
<protein>
    <submittedName>
        <fullName evidence="1">Uncharacterized protein</fullName>
    </submittedName>
</protein>
<comment type="caution">
    <text evidence="1">The sequence shown here is derived from an EMBL/GenBank/DDBJ whole genome shotgun (WGS) entry which is preliminary data.</text>
</comment>
<accession>A0A9D4KB96</accession>
<dbReference type="Proteomes" id="UP000828390">
    <property type="component" value="Unassembled WGS sequence"/>
</dbReference>
<evidence type="ECO:0000313" key="1">
    <source>
        <dbReference type="EMBL" id="KAH3836334.1"/>
    </source>
</evidence>
<dbReference type="EMBL" id="JAIWYP010000004">
    <property type="protein sequence ID" value="KAH3836334.1"/>
    <property type="molecule type" value="Genomic_DNA"/>
</dbReference>
<keyword evidence="2" id="KW-1185">Reference proteome</keyword>
<reference evidence="1" key="2">
    <citation type="submission" date="2020-11" db="EMBL/GenBank/DDBJ databases">
        <authorList>
            <person name="McCartney M.A."/>
            <person name="Auch B."/>
            <person name="Kono T."/>
            <person name="Mallez S."/>
            <person name="Becker A."/>
            <person name="Gohl D.M."/>
            <person name="Silverstein K.A.T."/>
            <person name="Koren S."/>
            <person name="Bechman K.B."/>
            <person name="Herman A."/>
            <person name="Abrahante J.E."/>
            <person name="Garbe J."/>
        </authorList>
    </citation>
    <scope>NUCLEOTIDE SEQUENCE</scope>
    <source>
        <strain evidence="1">Duluth1</strain>
        <tissue evidence="1">Whole animal</tissue>
    </source>
</reference>
<proteinExistence type="predicted"/>
<evidence type="ECO:0000313" key="2">
    <source>
        <dbReference type="Proteomes" id="UP000828390"/>
    </source>
</evidence>
<name>A0A9D4KB96_DREPO</name>
<organism evidence="1 2">
    <name type="scientific">Dreissena polymorpha</name>
    <name type="common">Zebra mussel</name>
    <name type="synonym">Mytilus polymorpha</name>
    <dbReference type="NCBI Taxonomy" id="45954"/>
    <lineage>
        <taxon>Eukaryota</taxon>
        <taxon>Metazoa</taxon>
        <taxon>Spiralia</taxon>
        <taxon>Lophotrochozoa</taxon>
        <taxon>Mollusca</taxon>
        <taxon>Bivalvia</taxon>
        <taxon>Autobranchia</taxon>
        <taxon>Heteroconchia</taxon>
        <taxon>Euheterodonta</taxon>
        <taxon>Imparidentia</taxon>
        <taxon>Neoheterodontei</taxon>
        <taxon>Myida</taxon>
        <taxon>Dreissenoidea</taxon>
        <taxon>Dreissenidae</taxon>
        <taxon>Dreissena</taxon>
    </lineage>
</organism>